<keyword evidence="7" id="KW-0539">Nucleus</keyword>
<dbReference type="InterPro" id="IPR052202">
    <property type="entry name" value="Yeast_MetPath_Reg"/>
</dbReference>
<dbReference type="InterPro" id="IPR007219">
    <property type="entry name" value="XnlR_reg_dom"/>
</dbReference>
<dbReference type="GO" id="GO:0045944">
    <property type="term" value="P:positive regulation of transcription by RNA polymerase II"/>
    <property type="evidence" value="ECO:0007669"/>
    <property type="project" value="TreeGrafter"/>
</dbReference>
<evidence type="ECO:0000256" key="5">
    <source>
        <dbReference type="ARBA" id="ARBA00023125"/>
    </source>
</evidence>
<evidence type="ECO:0000256" key="3">
    <source>
        <dbReference type="ARBA" id="ARBA00022833"/>
    </source>
</evidence>
<dbReference type="EMBL" id="JAPQKH010000003">
    <property type="protein sequence ID" value="KAJ5108930.1"/>
    <property type="molecule type" value="Genomic_DNA"/>
</dbReference>
<dbReference type="PANTHER" id="PTHR47782">
    <property type="entry name" value="ZN(II)2CYS6 TRANSCRIPTION FACTOR (EUROFUNG)-RELATED"/>
    <property type="match status" value="1"/>
</dbReference>
<organism evidence="10 11">
    <name type="scientific">Penicillium angulare</name>
    <dbReference type="NCBI Taxonomy" id="116970"/>
    <lineage>
        <taxon>Eukaryota</taxon>
        <taxon>Fungi</taxon>
        <taxon>Dikarya</taxon>
        <taxon>Ascomycota</taxon>
        <taxon>Pezizomycotina</taxon>
        <taxon>Eurotiomycetes</taxon>
        <taxon>Eurotiomycetidae</taxon>
        <taxon>Eurotiales</taxon>
        <taxon>Aspergillaceae</taxon>
        <taxon>Penicillium</taxon>
    </lineage>
</organism>
<sequence>MNEEANGDRSAKRPRISERTLLACISCKQRKLKVECLVEDPATGLHRPRDYVKSLEARVTQLEGLVQKYQHEASLDHQTSPSNDPRGASVDDSSSVAVESTPNLDLLSNEVALLCLSAAGREPQFFGPSSAVFFSRIASASIDIPLKQSGWNESPRFRENNEYHSRSQWSPIPPVELPSSTKAAMLSEAYFKSIHPQYPFLHRPTFRSMEKECLSANALGDISTADPASLFFVLMAYAIGSLVLGQSETESAQVIQSLRPISHSVLLISSGVFFMGP</sequence>
<dbReference type="InterPro" id="IPR036864">
    <property type="entry name" value="Zn2-C6_fun-type_DNA-bd_sf"/>
</dbReference>
<evidence type="ECO:0000256" key="1">
    <source>
        <dbReference type="ARBA" id="ARBA00004123"/>
    </source>
</evidence>
<dbReference type="GO" id="GO:0005634">
    <property type="term" value="C:nucleus"/>
    <property type="evidence" value="ECO:0007669"/>
    <property type="project" value="UniProtKB-SubCell"/>
</dbReference>
<feature type="domain" description="Xylanolytic transcriptional activator regulatory" evidence="9">
    <location>
        <begin position="189"/>
        <end position="251"/>
    </location>
</feature>
<comment type="subcellular location">
    <subcellularLocation>
        <location evidence="1">Nucleus</location>
    </subcellularLocation>
</comment>
<comment type="caution">
    <text evidence="10">The sequence shown here is derived from an EMBL/GenBank/DDBJ whole genome shotgun (WGS) entry which is preliminary data.</text>
</comment>
<evidence type="ECO:0000259" key="9">
    <source>
        <dbReference type="Pfam" id="PF04082"/>
    </source>
</evidence>
<dbReference type="GO" id="GO:0006351">
    <property type="term" value="P:DNA-templated transcription"/>
    <property type="evidence" value="ECO:0007669"/>
    <property type="project" value="InterPro"/>
</dbReference>
<dbReference type="CDD" id="cd12148">
    <property type="entry name" value="fungal_TF_MHR"/>
    <property type="match status" value="1"/>
</dbReference>
<proteinExistence type="predicted"/>
<evidence type="ECO:0000256" key="8">
    <source>
        <dbReference type="SAM" id="MobiDB-lite"/>
    </source>
</evidence>
<keyword evidence="6" id="KW-0804">Transcription</keyword>
<name>A0A9W9KJS5_9EURO</name>
<evidence type="ECO:0000313" key="11">
    <source>
        <dbReference type="Proteomes" id="UP001149165"/>
    </source>
</evidence>
<dbReference type="GO" id="GO:0043565">
    <property type="term" value="F:sequence-specific DNA binding"/>
    <property type="evidence" value="ECO:0007669"/>
    <property type="project" value="TreeGrafter"/>
</dbReference>
<keyword evidence="4" id="KW-0805">Transcription regulation</keyword>
<dbReference type="Gene3D" id="4.10.240.10">
    <property type="entry name" value="Zn(2)-C6 fungal-type DNA-binding domain"/>
    <property type="match status" value="1"/>
</dbReference>
<dbReference type="GO" id="GO:0000981">
    <property type="term" value="F:DNA-binding transcription factor activity, RNA polymerase II-specific"/>
    <property type="evidence" value="ECO:0007669"/>
    <property type="project" value="InterPro"/>
</dbReference>
<dbReference type="Proteomes" id="UP001149165">
    <property type="component" value="Unassembled WGS sequence"/>
</dbReference>
<dbReference type="Pfam" id="PF04082">
    <property type="entry name" value="Fungal_trans"/>
    <property type="match status" value="1"/>
</dbReference>
<reference evidence="10" key="2">
    <citation type="journal article" date="2023" name="IMA Fungus">
        <title>Comparative genomic study of the Penicillium genus elucidates a diverse pangenome and 15 lateral gene transfer events.</title>
        <authorList>
            <person name="Petersen C."/>
            <person name="Sorensen T."/>
            <person name="Nielsen M.R."/>
            <person name="Sondergaard T.E."/>
            <person name="Sorensen J.L."/>
            <person name="Fitzpatrick D.A."/>
            <person name="Frisvad J.C."/>
            <person name="Nielsen K.L."/>
        </authorList>
    </citation>
    <scope>NUCLEOTIDE SEQUENCE</scope>
    <source>
        <strain evidence="10">IBT 30069</strain>
    </source>
</reference>
<evidence type="ECO:0000313" key="10">
    <source>
        <dbReference type="EMBL" id="KAJ5108930.1"/>
    </source>
</evidence>
<keyword evidence="5" id="KW-0238">DNA-binding</keyword>
<evidence type="ECO:0000256" key="2">
    <source>
        <dbReference type="ARBA" id="ARBA00022723"/>
    </source>
</evidence>
<evidence type="ECO:0000256" key="4">
    <source>
        <dbReference type="ARBA" id="ARBA00023015"/>
    </source>
</evidence>
<keyword evidence="3" id="KW-0862">Zinc</keyword>
<gene>
    <name evidence="10" type="ORF">N7456_005605</name>
</gene>
<accession>A0A9W9KJS5</accession>
<keyword evidence="11" id="KW-1185">Reference proteome</keyword>
<dbReference type="PANTHER" id="PTHR47782:SF12">
    <property type="entry name" value="ZN(II)2CYS6 TRANSCRIPTION FACTOR (EUROFUNG)"/>
    <property type="match status" value="1"/>
</dbReference>
<reference evidence="10" key="1">
    <citation type="submission" date="2022-11" db="EMBL/GenBank/DDBJ databases">
        <authorList>
            <person name="Petersen C."/>
        </authorList>
    </citation>
    <scope>NUCLEOTIDE SEQUENCE</scope>
    <source>
        <strain evidence="10">IBT 30069</strain>
    </source>
</reference>
<dbReference type="AlphaFoldDB" id="A0A9W9KJS5"/>
<dbReference type="GO" id="GO:0008270">
    <property type="term" value="F:zinc ion binding"/>
    <property type="evidence" value="ECO:0007669"/>
    <property type="project" value="InterPro"/>
</dbReference>
<protein>
    <recommendedName>
        <fullName evidence="9">Xylanolytic transcriptional activator regulatory domain-containing protein</fullName>
    </recommendedName>
</protein>
<dbReference type="OrthoDB" id="4369647at2759"/>
<keyword evidence="2" id="KW-0479">Metal-binding</keyword>
<evidence type="ECO:0000256" key="6">
    <source>
        <dbReference type="ARBA" id="ARBA00023163"/>
    </source>
</evidence>
<feature type="region of interest" description="Disordered" evidence="8">
    <location>
        <begin position="73"/>
        <end position="95"/>
    </location>
</feature>
<evidence type="ECO:0000256" key="7">
    <source>
        <dbReference type="ARBA" id="ARBA00023242"/>
    </source>
</evidence>